<reference evidence="1 2" key="1">
    <citation type="submission" date="2018-12" db="EMBL/GenBank/DDBJ databases">
        <authorList>
            <consortium name="Pathogen Informatics"/>
        </authorList>
    </citation>
    <scope>NUCLEOTIDE SEQUENCE [LARGE SCALE GENOMIC DNA]</scope>
    <source>
        <strain evidence="1 2">NCTC10047</strain>
    </source>
</reference>
<dbReference type="Proteomes" id="UP000275676">
    <property type="component" value="Chromosome"/>
</dbReference>
<protein>
    <submittedName>
        <fullName evidence="1">Uncharacterized protein</fullName>
    </submittedName>
</protein>
<name>A0A3S4GP12_SALER</name>
<accession>A0A3S4GP12</accession>
<dbReference type="EMBL" id="LR134156">
    <property type="protein sequence ID" value="VEA78671.1"/>
    <property type="molecule type" value="Genomic_DNA"/>
</dbReference>
<proteinExistence type="predicted"/>
<sequence length="282" mass="31527">MKITNSNSYAMNISRAQVLPQVLAEEIDSLIHNTPILPGSDASTAEAHRRDMIACKNILISDGMWSQQQDDEKNRKITVGMQATIETGLMNCLTRDPTARLSVIVHTNNPPTPLCAEYLPQSLLHSGIRGNRAIESTVTSRQETNEFFLRSNNQVSFSALYGTKRASDAEQTYFDKKVASNPGLFAFHTQENPPVELSGATYVYTNRLNEKVIIGVRITQANDPSKMCSLFIGRDSHARQVSPHLRMLNDYIRTIQSNLLENSSVADRRNYFELMSVCSLIS</sequence>
<evidence type="ECO:0000313" key="2">
    <source>
        <dbReference type="Proteomes" id="UP000275676"/>
    </source>
</evidence>
<evidence type="ECO:0000313" key="1">
    <source>
        <dbReference type="EMBL" id="VEA78671.1"/>
    </source>
</evidence>
<gene>
    <name evidence="1" type="ORF">NCTC10047_04631</name>
</gene>
<dbReference type="AlphaFoldDB" id="A0A3S4GP12"/>
<organism evidence="1 2">
    <name type="scientific">Salmonella enterica subsp. arizonae</name>
    <dbReference type="NCBI Taxonomy" id="59203"/>
    <lineage>
        <taxon>Bacteria</taxon>
        <taxon>Pseudomonadati</taxon>
        <taxon>Pseudomonadota</taxon>
        <taxon>Gammaproteobacteria</taxon>
        <taxon>Enterobacterales</taxon>
        <taxon>Enterobacteriaceae</taxon>
        <taxon>Salmonella</taxon>
    </lineage>
</organism>